<protein>
    <submittedName>
        <fullName evidence="2">Uncharacterized protein</fullName>
    </submittedName>
</protein>
<name>A0A2N5MAP9_9BACI</name>
<feature type="compositionally biased region" description="Polar residues" evidence="1">
    <location>
        <begin position="17"/>
        <end position="30"/>
    </location>
</feature>
<evidence type="ECO:0000313" key="3">
    <source>
        <dbReference type="Proteomes" id="UP000234748"/>
    </source>
</evidence>
<reference evidence="2 3" key="1">
    <citation type="submission" date="2017-11" db="EMBL/GenBank/DDBJ databases">
        <title>Comparitive Functional Genomics of Dry Heat Resistant strains isolated from the Viking Spacecraft.</title>
        <authorList>
            <person name="Seuylemezian A."/>
            <person name="Cooper K."/>
            <person name="Vaishampayan P."/>
        </authorList>
    </citation>
    <scope>NUCLEOTIDE SEQUENCE [LARGE SCALE GENOMIC DNA]</scope>
    <source>
        <strain evidence="2 3">V1-29</strain>
    </source>
</reference>
<dbReference type="AlphaFoldDB" id="A0A2N5MAP9"/>
<organism evidence="2 3">
    <name type="scientific">Peribacillus deserti</name>
    <dbReference type="NCBI Taxonomy" id="673318"/>
    <lineage>
        <taxon>Bacteria</taxon>
        <taxon>Bacillati</taxon>
        <taxon>Bacillota</taxon>
        <taxon>Bacilli</taxon>
        <taxon>Bacillales</taxon>
        <taxon>Bacillaceae</taxon>
        <taxon>Peribacillus</taxon>
    </lineage>
</organism>
<dbReference type="Proteomes" id="UP000234748">
    <property type="component" value="Unassembled WGS sequence"/>
</dbReference>
<dbReference type="EMBL" id="PGUY01000007">
    <property type="protein sequence ID" value="PLT31446.1"/>
    <property type="molecule type" value="Genomic_DNA"/>
</dbReference>
<evidence type="ECO:0000313" key="2">
    <source>
        <dbReference type="EMBL" id="PLT31446.1"/>
    </source>
</evidence>
<accession>A0A2N5MAP9</accession>
<feature type="compositionally biased region" description="Basic and acidic residues" evidence="1">
    <location>
        <begin position="32"/>
        <end position="55"/>
    </location>
</feature>
<gene>
    <name evidence="2" type="ORF">CUU66_02395</name>
</gene>
<sequence>MHSHFLVRCLFTDDDSTSCGKNGTRETPQPHSAEEATRSPAESEHLEPTDKFDRAKKIKQY</sequence>
<feature type="region of interest" description="Disordered" evidence="1">
    <location>
        <begin position="13"/>
        <end position="61"/>
    </location>
</feature>
<keyword evidence="3" id="KW-1185">Reference proteome</keyword>
<evidence type="ECO:0000256" key="1">
    <source>
        <dbReference type="SAM" id="MobiDB-lite"/>
    </source>
</evidence>
<comment type="caution">
    <text evidence="2">The sequence shown here is derived from an EMBL/GenBank/DDBJ whole genome shotgun (WGS) entry which is preliminary data.</text>
</comment>
<proteinExistence type="predicted"/>